<keyword evidence="4" id="KW-1133">Transmembrane helix</keyword>
<dbReference type="InterPro" id="IPR014851">
    <property type="entry name" value="BCS1_N"/>
</dbReference>
<dbReference type="SUPFAM" id="SSF52540">
    <property type="entry name" value="P-loop containing nucleoside triphosphate hydrolases"/>
    <property type="match status" value="1"/>
</dbReference>
<dbReference type="InterPro" id="IPR003593">
    <property type="entry name" value="AAA+_ATPase"/>
</dbReference>
<keyword evidence="7" id="KW-0378">Hydrolase</keyword>
<dbReference type="InParanoid" id="A0A2J6SXJ0"/>
<organism evidence="7 8">
    <name type="scientific">Hyaloscypha bicolor E</name>
    <dbReference type="NCBI Taxonomy" id="1095630"/>
    <lineage>
        <taxon>Eukaryota</taxon>
        <taxon>Fungi</taxon>
        <taxon>Dikarya</taxon>
        <taxon>Ascomycota</taxon>
        <taxon>Pezizomycotina</taxon>
        <taxon>Leotiomycetes</taxon>
        <taxon>Helotiales</taxon>
        <taxon>Hyaloscyphaceae</taxon>
        <taxon>Hyaloscypha</taxon>
        <taxon>Hyaloscypha bicolor</taxon>
    </lineage>
</organism>
<evidence type="ECO:0000256" key="4">
    <source>
        <dbReference type="SAM" id="Phobius"/>
    </source>
</evidence>
<dbReference type="AlphaFoldDB" id="A0A2J6SXJ0"/>
<evidence type="ECO:0000256" key="2">
    <source>
        <dbReference type="ARBA" id="ARBA00007448"/>
    </source>
</evidence>
<keyword evidence="3" id="KW-0999">Mitochondrion inner membrane</keyword>
<dbReference type="InterPro" id="IPR050747">
    <property type="entry name" value="Mitochondrial_chaperone_BCS1"/>
</dbReference>
<comment type="subcellular location">
    <subcellularLocation>
        <location evidence="1">Mitochondrion inner membrane</location>
        <topology evidence="1">Single-pass membrane protein</topology>
    </subcellularLocation>
</comment>
<evidence type="ECO:0000313" key="8">
    <source>
        <dbReference type="Proteomes" id="UP000235371"/>
    </source>
</evidence>
<evidence type="ECO:0000313" key="7">
    <source>
        <dbReference type="EMBL" id="PMD55489.1"/>
    </source>
</evidence>
<dbReference type="PANTHER" id="PTHR23070">
    <property type="entry name" value="BCS1 AAA-TYPE ATPASE"/>
    <property type="match status" value="1"/>
</dbReference>
<feature type="domain" description="AAA+ ATPase" evidence="5">
    <location>
        <begin position="284"/>
        <end position="429"/>
    </location>
</feature>
<dbReference type="GeneID" id="36591713"/>
<dbReference type="SMART" id="SM01024">
    <property type="entry name" value="BCS1_N"/>
    <property type="match status" value="1"/>
</dbReference>
<dbReference type="GO" id="GO:0005743">
    <property type="term" value="C:mitochondrial inner membrane"/>
    <property type="evidence" value="ECO:0007669"/>
    <property type="project" value="UniProtKB-SubCell"/>
</dbReference>
<dbReference type="InterPro" id="IPR003959">
    <property type="entry name" value="ATPase_AAA_core"/>
</dbReference>
<reference evidence="7 8" key="1">
    <citation type="submission" date="2016-04" db="EMBL/GenBank/DDBJ databases">
        <title>A degradative enzymes factory behind the ericoid mycorrhizal symbiosis.</title>
        <authorList>
            <consortium name="DOE Joint Genome Institute"/>
            <person name="Martino E."/>
            <person name="Morin E."/>
            <person name="Grelet G."/>
            <person name="Kuo A."/>
            <person name="Kohler A."/>
            <person name="Daghino S."/>
            <person name="Barry K."/>
            <person name="Choi C."/>
            <person name="Cichocki N."/>
            <person name="Clum A."/>
            <person name="Copeland A."/>
            <person name="Hainaut M."/>
            <person name="Haridas S."/>
            <person name="Labutti K."/>
            <person name="Lindquist E."/>
            <person name="Lipzen A."/>
            <person name="Khouja H.-R."/>
            <person name="Murat C."/>
            <person name="Ohm R."/>
            <person name="Olson A."/>
            <person name="Spatafora J."/>
            <person name="Veneault-Fourrey C."/>
            <person name="Henrissat B."/>
            <person name="Grigoriev I."/>
            <person name="Martin F."/>
            <person name="Perotto S."/>
        </authorList>
    </citation>
    <scope>NUCLEOTIDE SEQUENCE [LARGE SCALE GENOMIC DNA]</scope>
    <source>
        <strain evidence="7 8">E</strain>
    </source>
</reference>
<keyword evidence="8" id="KW-1185">Reference proteome</keyword>
<keyword evidence="4" id="KW-0812">Transmembrane</keyword>
<protein>
    <submittedName>
        <fullName evidence="7">P-loop containing nucleoside triphosphate hydrolase protein</fullName>
    </submittedName>
</protein>
<dbReference type="Pfam" id="PF00004">
    <property type="entry name" value="AAA"/>
    <property type="match status" value="1"/>
</dbReference>
<name>A0A2J6SXJ0_9HELO</name>
<evidence type="ECO:0000259" key="6">
    <source>
        <dbReference type="SMART" id="SM01024"/>
    </source>
</evidence>
<dbReference type="Gene3D" id="3.40.50.300">
    <property type="entry name" value="P-loop containing nucleotide triphosphate hydrolases"/>
    <property type="match status" value="1"/>
</dbReference>
<evidence type="ECO:0000256" key="1">
    <source>
        <dbReference type="ARBA" id="ARBA00004434"/>
    </source>
</evidence>
<dbReference type="STRING" id="1095630.A0A2J6SXJ0"/>
<keyword evidence="4" id="KW-0472">Membrane</keyword>
<feature type="domain" description="BCS1 N-terminal" evidence="6">
    <location>
        <begin position="66"/>
        <end position="251"/>
    </location>
</feature>
<accession>A0A2J6SXJ0</accession>
<dbReference type="Pfam" id="PF08740">
    <property type="entry name" value="BCS1_N"/>
    <property type="match status" value="1"/>
</dbReference>
<dbReference type="Proteomes" id="UP000235371">
    <property type="component" value="Unassembled WGS sequence"/>
</dbReference>
<evidence type="ECO:0000256" key="3">
    <source>
        <dbReference type="ARBA" id="ARBA00022792"/>
    </source>
</evidence>
<dbReference type="RefSeq" id="XP_024732393.1">
    <property type="nucleotide sequence ID" value="XM_024883636.1"/>
</dbReference>
<proteinExistence type="inferred from homology"/>
<keyword evidence="3" id="KW-0496">Mitochondrion</keyword>
<gene>
    <name evidence="7" type="ORF">K444DRAFT_633623</name>
</gene>
<dbReference type="OrthoDB" id="10251412at2759"/>
<evidence type="ECO:0000259" key="5">
    <source>
        <dbReference type="SMART" id="SM00382"/>
    </source>
</evidence>
<sequence>MGQKMVVNSLLESAFYNAGNISSSDPAPGLSLRTLLETFVPGYGPIYKFVLFAFGFDVTVFVSLGAILWFGAGFFRSVWAAVGDLVYNNCMSEITIDRVDDIYDYSSRRLVAETLSKTVWELDSEDIETKESRGEGKKLQNFANQEAKSEPRFTPAIGSHSFWHKRRYCQLRRKEVALYDTLTVKDKEVLTLSCFGRSAEPIKELIQDAKEYYYRRQNVMTVVRRPAPKDMRKNGRWVKITKRTCRPMKTVVLDKEKKDDIINDINEYLTPTTARWYANRGIPYRRGYMFYGPPGTGKTLLTFALAGLFGLDLYVVSLQDPTLTEEELSILFANLPASENNEKTAPADQSGNNDFNVSDLTKALKKANQLSEEEKKKGISLSGLLNIIDGVASHEGHVLIMTTNHLEKLDDALIRPGRVDKQVEFKNTTEKETKEMFERMYTKDLPYTSSNTKGKDRPIFLDLLHALHPGVYLI</sequence>
<comment type="similarity">
    <text evidence="2">Belongs to the AAA ATPase family. BCS1 subfamily.</text>
</comment>
<dbReference type="EMBL" id="KZ613855">
    <property type="protein sequence ID" value="PMD55489.1"/>
    <property type="molecule type" value="Genomic_DNA"/>
</dbReference>
<dbReference type="GO" id="GO:0005524">
    <property type="term" value="F:ATP binding"/>
    <property type="evidence" value="ECO:0007669"/>
    <property type="project" value="InterPro"/>
</dbReference>
<dbReference type="InterPro" id="IPR027417">
    <property type="entry name" value="P-loop_NTPase"/>
</dbReference>
<dbReference type="SMART" id="SM00382">
    <property type="entry name" value="AAA"/>
    <property type="match status" value="1"/>
</dbReference>
<dbReference type="GO" id="GO:0016887">
    <property type="term" value="F:ATP hydrolysis activity"/>
    <property type="evidence" value="ECO:0007669"/>
    <property type="project" value="InterPro"/>
</dbReference>
<feature type="transmembrane region" description="Helical" evidence="4">
    <location>
        <begin position="46"/>
        <end position="70"/>
    </location>
</feature>